<feature type="region of interest" description="Disordered" evidence="2">
    <location>
        <begin position="271"/>
        <end position="290"/>
    </location>
</feature>
<evidence type="ECO:0000313" key="5">
    <source>
        <dbReference type="Proteomes" id="UP000199337"/>
    </source>
</evidence>
<dbReference type="GO" id="GO:0009253">
    <property type="term" value="P:peptidoglycan catabolic process"/>
    <property type="evidence" value="ECO:0007669"/>
    <property type="project" value="InterPro"/>
</dbReference>
<dbReference type="InterPro" id="IPR012854">
    <property type="entry name" value="Cu_amine_oxidase-like_N"/>
</dbReference>
<organism evidence="4 5">
    <name type="scientific">Desulfotruncus arcticus DSM 17038</name>
    <dbReference type="NCBI Taxonomy" id="1121424"/>
    <lineage>
        <taxon>Bacteria</taxon>
        <taxon>Bacillati</taxon>
        <taxon>Bacillota</taxon>
        <taxon>Clostridia</taxon>
        <taxon>Eubacteriales</taxon>
        <taxon>Desulfallaceae</taxon>
        <taxon>Desulfotruncus</taxon>
    </lineage>
</organism>
<dbReference type="EMBL" id="FOOX01000021">
    <property type="protein sequence ID" value="SFH25477.1"/>
    <property type="molecule type" value="Genomic_DNA"/>
</dbReference>
<name>A0A1I2YJ09_9FIRM</name>
<dbReference type="Gene3D" id="3.40.630.40">
    <property type="entry name" value="Zn-dependent exopeptidases"/>
    <property type="match status" value="1"/>
</dbReference>
<feature type="domain" description="MurNAc-LAA" evidence="3">
    <location>
        <begin position="352"/>
        <end position="460"/>
    </location>
</feature>
<dbReference type="InterPro" id="IPR036582">
    <property type="entry name" value="Mao_N_sf"/>
</dbReference>
<dbReference type="Pfam" id="PF11741">
    <property type="entry name" value="AMIN"/>
    <property type="match status" value="1"/>
</dbReference>
<proteinExistence type="predicted"/>
<protein>
    <submittedName>
        <fullName evidence="4">N-acetylmuramoyl-L-alanine amidase</fullName>
    </submittedName>
</protein>
<dbReference type="SUPFAM" id="SSF55383">
    <property type="entry name" value="Copper amine oxidase, domain N"/>
    <property type="match status" value="1"/>
</dbReference>
<dbReference type="Pfam" id="PF01520">
    <property type="entry name" value="Amidase_3"/>
    <property type="match status" value="1"/>
</dbReference>
<sequence>MYFTNRAMEDLLKYYISWRLKSLRYKNVAFILAIAVIWMLTPLQAIAAVNVYANGQQVNFDSPPIVDASANRTLVPFRQIFEVLGAEVWYDSVTNSSFGKKDNMTIQLPVNEKVAYKNDELITLDVASQVVNGRTMVPLRFISETLGCTVETQNTSSNLEIYIKTDNLQSNMRMLTNIKTDSNDLNFIVELEVEDGVNIIHELVNPERLAIDLQNTNNNARDILDLNSPLVSSIRTSQYSSTTTRVVLDLKKDVDYHLEQNKDSLVVNITESKQPQSSEPPQQETPGTGNKLIILDAGHGGSDTGAVGYSGKYEKDLVLQITDKLKTALENSGYSVMLTRSDDTFVSLENRVIYANNTNAFAFVSIHANSFSGPSAQGLEVYTMYGADHSLAQAVLDSILAKTGQINRKVKEAGYYVIKYTKMSSILIETGFISNPQEEAFLWNEENQNKIVQGIVEGIKKYHP</sequence>
<evidence type="ECO:0000256" key="1">
    <source>
        <dbReference type="ARBA" id="ARBA00022801"/>
    </source>
</evidence>
<dbReference type="GO" id="GO:0030288">
    <property type="term" value="C:outer membrane-bounded periplasmic space"/>
    <property type="evidence" value="ECO:0007669"/>
    <property type="project" value="TreeGrafter"/>
</dbReference>
<dbReference type="Pfam" id="PF07833">
    <property type="entry name" value="Cu_amine_oxidN1"/>
    <property type="match status" value="1"/>
</dbReference>
<dbReference type="InterPro" id="IPR002508">
    <property type="entry name" value="MurNAc-LAA_cat"/>
</dbReference>
<evidence type="ECO:0000256" key="2">
    <source>
        <dbReference type="SAM" id="MobiDB-lite"/>
    </source>
</evidence>
<evidence type="ECO:0000259" key="3">
    <source>
        <dbReference type="SMART" id="SM00646"/>
    </source>
</evidence>
<reference evidence="5" key="1">
    <citation type="submission" date="2016-10" db="EMBL/GenBank/DDBJ databases">
        <authorList>
            <person name="Varghese N."/>
            <person name="Submissions S."/>
        </authorList>
    </citation>
    <scope>NUCLEOTIDE SEQUENCE [LARGE SCALE GENOMIC DNA]</scope>
    <source>
        <strain evidence="5">DSM 17038</strain>
    </source>
</reference>
<keyword evidence="5" id="KW-1185">Reference proteome</keyword>
<feature type="compositionally biased region" description="Low complexity" evidence="2">
    <location>
        <begin position="271"/>
        <end position="284"/>
    </location>
</feature>
<dbReference type="Gene3D" id="3.30.457.10">
    <property type="entry name" value="Copper amine oxidase-like, N-terminal domain"/>
    <property type="match status" value="1"/>
</dbReference>
<dbReference type="SMART" id="SM00646">
    <property type="entry name" value="Ami_3"/>
    <property type="match status" value="1"/>
</dbReference>
<dbReference type="PANTHER" id="PTHR30404">
    <property type="entry name" value="N-ACETYLMURAMOYL-L-ALANINE AMIDASE"/>
    <property type="match status" value="1"/>
</dbReference>
<dbReference type="PANTHER" id="PTHR30404:SF0">
    <property type="entry name" value="N-ACETYLMURAMOYL-L-ALANINE AMIDASE AMIC"/>
    <property type="match status" value="1"/>
</dbReference>
<dbReference type="InterPro" id="IPR050695">
    <property type="entry name" value="N-acetylmuramoyl_amidase_3"/>
</dbReference>
<dbReference type="InterPro" id="IPR021731">
    <property type="entry name" value="AMIN_dom"/>
</dbReference>
<evidence type="ECO:0000313" key="4">
    <source>
        <dbReference type="EMBL" id="SFH25477.1"/>
    </source>
</evidence>
<gene>
    <name evidence="4" type="ORF">SAMN05660649_04449</name>
</gene>
<dbReference type="GO" id="GO:0008745">
    <property type="term" value="F:N-acetylmuramoyl-L-alanine amidase activity"/>
    <property type="evidence" value="ECO:0007669"/>
    <property type="project" value="InterPro"/>
</dbReference>
<keyword evidence="1" id="KW-0378">Hydrolase</keyword>
<dbReference type="Proteomes" id="UP000199337">
    <property type="component" value="Unassembled WGS sequence"/>
</dbReference>
<dbReference type="CDD" id="cd02696">
    <property type="entry name" value="MurNAc-LAA"/>
    <property type="match status" value="1"/>
</dbReference>
<dbReference type="SUPFAM" id="SSF53187">
    <property type="entry name" value="Zn-dependent exopeptidases"/>
    <property type="match status" value="1"/>
</dbReference>
<dbReference type="STRING" id="341036.SAMN05660649_04449"/>
<accession>A0A1I2YJ09</accession>
<dbReference type="AlphaFoldDB" id="A0A1I2YJ09"/>
<dbReference type="Gene3D" id="2.60.40.3500">
    <property type="match status" value="1"/>
</dbReference>